<name>A0ABW8IE57_9GAMM</name>
<organism evidence="5 6">
    <name type="scientific">Dyella humi</name>
    <dbReference type="NCBI Taxonomy" id="1770547"/>
    <lineage>
        <taxon>Bacteria</taxon>
        <taxon>Pseudomonadati</taxon>
        <taxon>Pseudomonadota</taxon>
        <taxon>Gammaproteobacteria</taxon>
        <taxon>Lysobacterales</taxon>
        <taxon>Rhodanobacteraceae</taxon>
        <taxon>Dyella</taxon>
    </lineage>
</organism>
<sequence>MNEWYRGDVSAEYAIGLLEYLEQRNIGRDLALAETGIGSAQLDGDLRLTTQQDAALLENAVRLTGDPGLGFELGLRSTLTWHGILGLGLMSCRTLREALRLWSGYLDVRTTGFCIYLHEHDGLAELNIQDLAPGALLRNCALERLATMTARLAEQLAQCELPDVEMWFKDEQPSYTSAYAGRLPKLRFSTGLCQVRMPSTYLDLPLPTAHSLVCSQIKQQCERERIALGQNNCLIARIKGLLPLEDGTYLGMEEVAQALCMSSRTLKRKLRHLGFNFRQLVDEARKQEVLRDVLNTTMTIDEIANRRGYSDAANLTRAFRRWTGESPSQYRSKLPYKLERGAVAQVVAA</sequence>
<keyword evidence="6" id="KW-1185">Reference proteome</keyword>
<evidence type="ECO:0000256" key="2">
    <source>
        <dbReference type="ARBA" id="ARBA00023125"/>
    </source>
</evidence>
<dbReference type="Gene3D" id="1.10.10.60">
    <property type="entry name" value="Homeodomain-like"/>
    <property type="match status" value="1"/>
</dbReference>
<feature type="domain" description="HTH araC/xylS-type" evidence="4">
    <location>
        <begin position="236"/>
        <end position="333"/>
    </location>
</feature>
<dbReference type="RefSeq" id="WP_380016698.1">
    <property type="nucleotide sequence ID" value="NZ_JADIKI010000021.1"/>
</dbReference>
<evidence type="ECO:0000313" key="6">
    <source>
        <dbReference type="Proteomes" id="UP001620409"/>
    </source>
</evidence>
<dbReference type="PANTHER" id="PTHR47894">
    <property type="entry name" value="HTH-TYPE TRANSCRIPTIONAL REGULATOR GADX"/>
    <property type="match status" value="1"/>
</dbReference>
<accession>A0ABW8IE57</accession>
<keyword evidence="3" id="KW-0804">Transcription</keyword>
<evidence type="ECO:0000256" key="1">
    <source>
        <dbReference type="ARBA" id="ARBA00023015"/>
    </source>
</evidence>
<proteinExistence type="predicted"/>
<dbReference type="PROSITE" id="PS01124">
    <property type="entry name" value="HTH_ARAC_FAMILY_2"/>
    <property type="match status" value="1"/>
</dbReference>
<comment type="caution">
    <text evidence="5">The sequence shown here is derived from an EMBL/GenBank/DDBJ whole genome shotgun (WGS) entry which is preliminary data.</text>
</comment>
<evidence type="ECO:0000259" key="4">
    <source>
        <dbReference type="PROSITE" id="PS01124"/>
    </source>
</evidence>
<dbReference type="InterPro" id="IPR018060">
    <property type="entry name" value="HTH_AraC"/>
</dbReference>
<dbReference type="Proteomes" id="UP001620409">
    <property type="component" value="Unassembled WGS sequence"/>
</dbReference>
<protein>
    <submittedName>
        <fullName evidence="5">AraC family transcriptional regulator</fullName>
    </submittedName>
</protein>
<dbReference type="Pfam" id="PF12625">
    <property type="entry name" value="Arabinose_bd"/>
    <property type="match status" value="1"/>
</dbReference>
<dbReference type="InterPro" id="IPR032687">
    <property type="entry name" value="AraC-type_N"/>
</dbReference>
<keyword evidence="2" id="KW-0238">DNA-binding</keyword>
<dbReference type="EMBL" id="JADIKI010000021">
    <property type="protein sequence ID" value="MFK2853462.1"/>
    <property type="molecule type" value="Genomic_DNA"/>
</dbReference>
<dbReference type="SUPFAM" id="SSF46689">
    <property type="entry name" value="Homeodomain-like"/>
    <property type="match status" value="1"/>
</dbReference>
<dbReference type="InterPro" id="IPR009057">
    <property type="entry name" value="Homeodomain-like_sf"/>
</dbReference>
<dbReference type="PANTHER" id="PTHR47894:SF1">
    <property type="entry name" value="HTH-TYPE TRANSCRIPTIONAL REGULATOR VQSM"/>
    <property type="match status" value="1"/>
</dbReference>
<evidence type="ECO:0000313" key="5">
    <source>
        <dbReference type="EMBL" id="MFK2853462.1"/>
    </source>
</evidence>
<dbReference type="Pfam" id="PF12833">
    <property type="entry name" value="HTH_18"/>
    <property type="match status" value="1"/>
</dbReference>
<keyword evidence="1" id="KW-0805">Transcription regulation</keyword>
<gene>
    <name evidence="5" type="ORF">ISP18_02480</name>
</gene>
<reference evidence="5 6" key="1">
    <citation type="submission" date="2020-10" db="EMBL/GenBank/DDBJ databases">
        <title>Phylogeny of dyella-like bacteria.</title>
        <authorList>
            <person name="Fu J."/>
        </authorList>
    </citation>
    <scope>NUCLEOTIDE SEQUENCE [LARGE SCALE GENOMIC DNA]</scope>
    <source>
        <strain evidence="5 6">DHG40</strain>
    </source>
</reference>
<evidence type="ECO:0000256" key="3">
    <source>
        <dbReference type="ARBA" id="ARBA00023163"/>
    </source>
</evidence>
<dbReference type="SMART" id="SM00342">
    <property type="entry name" value="HTH_ARAC"/>
    <property type="match status" value="1"/>
</dbReference>